<dbReference type="RefSeq" id="XP_004355343.1">
    <property type="nucleotide sequence ID" value="XM_004355291.1"/>
</dbReference>
<protein>
    <recommendedName>
        <fullName evidence="3">F-box domain-containing protein</fullName>
    </recommendedName>
</protein>
<evidence type="ECO:0000313" key="2">
    <source>
        <dbReference type="Proteomes" id="UP000007797"/>
    </source>
</evidence>
<dbReference type="SUPFAM" id="SSF52047">
    <property type="entry name" value="RNI-like"/>
    <property type="match status" value="1"/>
</dbReference>
<dbReference type="KEGG" id="dfa:DFA_07849"/>
<sequence length="620" mass="72391">MMREDKDRRRRGCCKTLKDRVPPAQPATQSLHVLLVHNQSCDKFYNIIYNIMCIIQLPQIIQFQILDNVIVELYKEYYLALKELTLDSIGGTEATLIACKRYQTLALVSKTWFRFIHPHQKIAYLSRNYRFMDDLVNSIDCDIDDEEEKANDNTNALYSPTNLHNHIRKLTLAVTIERQQTRFFSILSDIGRHFPRINYLTLDYQNEEDLPDHQETTIEMIHNHRHHTGREHVKEFLGSIPSGIPLHIHFYGDTSANILSQLTTLNTTNHHDGNILIDRLTINCYTIDKELDLPTLVDQFGIGKLRFQYGDRDELDGLGPSDINYPLLTGIEENLIARDQFRHIHTLSFRTPIPWSSARQLFNTTTIENLELSLSFFELVPPSYIQHFIQSLQENCQDTFEALQQNTTVKKLVLQFHPFISSGLRHFGWSNVYIRYKEESNNAMLTISKLIGENRSIESLSLVGFPIFNQFSIENIIIHQKMTSLSLSHIPEPNSINLLERAFKSVKESTNNDRKSQIKHLYLNCTQFMKSECQEWLFTIKNLVFRQPQIKSVVLYVDGKEMPAKCDRPSLPRVRYIDARHKTKQTKNDKRSYVHHSISMSHSWESNSLKIIRNLPNHFF</sequence>
<evidence type="ECO:0008006" key="3">
    <source>
        <dbReference type="Google" id="ProtNLM"/>
    </source>
</evidence>
<reference evidence="2" key="1">
    <citation type="journal article" date="2011" name="Genome Res.">
        <title>Phylogeny-wide analysis of social amoeba genomes highlights ancient origins for complex intercellular communication.</title>
        <authorList>
            <person name="Heidel A.J."/>
            <person name="Lawal H.M."/>
            <person name="Felder M."/>
            <person name="Schilde C."/>
            <person name="Helps N.R."/>
            <person name="Tunggal B."/>
            <person name="Rivero F."/>
            <person name="John U."/>
            <person name="Schleicher M."/>
            <person name="Eichinger L."/>
            <person name="Platzer M."/>
            <person name="Noegel A.A."/>
            <person name="Schaap P."/>
            <person name="Gloeckner G."/>
        </authorList>
    </citation>
    <scope>NUCLEOTIDE SEQUENCE [LARGE SCALE GENOMIC DNA]</scope>
    <source>
        <strain evidence="2">SH3</strain>
    </source>
</reference>
<organism evidence="1 2">
    <name type="scientific">Cavenderia fasciculata</name>
    <name type="common">Slime mold</name>
    <name type="synonym">Dictyostelium fasciculatum</name>
    <dbReference type="NCBI Taxonomy" id="261658"/>
    <lineage>
        <taxon>Eukaryota</taxon>
        <taxon>Amoebozoa</taxon>
        <taxon>Evosea</taxon>
        <taxon>Eumycetozoa</taxon>
        <taxon>Dictyostelia</taxon>
        <taxon>Acytosteliales</taxon>
        <taxon>Cavenderiaceae</taxon>
        <taxon>Cavenderia</taxon>
    </lineage>
</organism>
<dbReference type="AlphaFoldDB" id="F4Q3Q3"/>
<evidence type="ECO:0000313" key="1">
    <source>
        <dbReference type="EMBL" id="EGG16869.1"/>
    </source>
</evidence>
<dbReference type="Proteomes" id="UP000007797">
    <property type="component" value="Unassembled WGS sequence"/>
</dbReference>
<accession>F4Q3Q3</accession>
<gene>
    <name evidence="1" type="ORF">DFA_07849</name>
</gene>
<proteinExistence type="predicted"/>
<dbReference type="EMBL" id="GL883021">
    <property type="protein sequence ID" value="EGG16869.1"/>
    <property type="molecule type" value="Genomic_DNA"/>
</dbReference>
<name>F4Q3Q3_CACFS</name>
<dbReference type="GeneID" id="14868917"/>
<keyword evidence="2" id="KW-1185">Reference proteome</keyword>